<evidence type="ECO:0000313" key="2">
    <source>
        <dbReference type="EMBL" id="OBP83618.1"/>
    </source>
</evidence>
<dbReference type="OrthoDB" id="3525895at2"/>
<gene>
    <name evidence="2" type="ORF">BAE39_09255</name>
</gene>
<dbReference type="PRINTS" id="PR00103">
    <property type="entry name" value="CAMPKINASE"/>
</dbReference>
<evidence type="ECO:0000259" key="1">
    <source>
        <dbReference type="PROSITE" id="PS50042"/>
    </source>
</evidence>
<dbReference type="InterPro" id="IPR050397">
    <property type="entry name" value="Env_Response_Regulators"/>
</dbReference>
<dbReference type="GeneID" id="66682040"/>
<evidence type="ECO:0000313" key="3">
    <source>
        <dbReference type="Proteomes" id="UP000093748"/>
    </source>
</evidence>
<dbReference type="PANTHER" id="PTHR24567">
    <property type="entry name" value="CRP FAMILY TRANSCRIPTIONAL REGULATORY PROTEIN"/>
    <property type="match status" value="1"/>
</dbReference>
<dbReference type="PANTHER" id="PTHR24567:SF74">
    <property type="entry name" value="HTH-TYPE TRANSCRIPTIONAL REGULATOR ARCR"/>
    <property type="match status" value="1"/>
</dbReference>
<dbReference type="Proteomes" id="UP000093748">
    <property type="component" value="Unassembled WGS sequence"/>
</dbReference>
<name>A0A1A5JQM2_RHILI</name>
<feature type="domain" description="Cyclic nucleotide-binding" evidence="1">
    <location>
        <begin position="15"/>
        <end position="134"/>
    </location>
</feature>
<organism evidence="2 3">
    <name type="scientific">Rhizobium loti</name>
    <name type="common">Mesorhizobium loti</name>
    <dbReference type="NCBI Taxonomy" id="381"/>
    <lineage>
        <taxon>Bacteria</taxon>
        <taxon>Pseudomonadati</taxon>
        <taxon>Pseudomonadota</taxon>
        <taxon>Alphaproteobacteria</taxon>
        <taxon>Hyphomicrobiales</taxon>
        <taxon>Phyllobacteriaceae</taxon>
        <taxon>Mesorhizobium</taxon>
    </lineage>
</organism>
<sequence length="151" mass="16515">MLLKDEVGMLQRVPFFSGIEPTKLKLLAFTSDRVSYSAGQILFRQGDEGDAAYVILSGKADILVESDSGPIKVAELVPNSIVGEIAILCNSSRTATVRAASPLEALRIPKDHFLRLMKEFPEMTIEILRVLADRLSHTTADLIDARSANSE</sequence>
<dbReference type="PROSITE" id="PS00889">
    <property type="entry name" value="CNMP_BINDING_2"/>
    <property type="match status" value="1"/>
</dbReference>
<dbReference type="SUPFAM" id="SSF51206">
    <property type="entry name" value="cAMP-binding domain-like"/>
    <property type="match status" value="1"/>
</dbReference>
<dbReference type="InterPro" id="IPR014710">
    <property type="entry name" value="RmlC-like_jellyroll"/>
</dbReference>
<dbReference type="Gene3D" id="2.60.120.10">
    <property type="entry name" value="Jelly Rolls"/>
    <property type="match status" value="1"/>
</dbReference>
<dbReference type="EMBL" id="LZTJ01000001">
    <property type="protein sequence ID" value="OBP83618.1"/>
    <property type="molecule type" value="Genomic_DNA"/>
</dbReference>
<dbReference type="InterPro" id="IPR000595">
    <property type="entry name" value="cNMP-bd_dom"/>
</dbReference>
<dbReference type="AlphaFoldDB" id="A0A1A5JQM2"/>
<dbReference type="SMART" id="SM00100">
    <property type="entry name" value="cNMP"/>
    <property type="match status" value="1"/>
</dbReference>
<dbReference type="GO" id="GO:0003700">
    <property type="term" value="F:DNA-binding transcription factor activity"/>
    <property type="evidence" value="ECO:0007669"/>
    <property type="project" value="TreeGrafter"/>
</dbReference>
<comment type="caution">
    <text evidence="2">The sequence shown here is derived from an EMBL/GenBank/DDBJ whole genome shotgun (WGS) entry which is preliminary data.</text>
</comment>
<dbReference type="PROSITE" id="PS50042">
    <property type="entry name" value="CNMP_BINDING_3"/>
    <property type="match status" value="1"/>
</dbReference>
<accession>A0A1A5JQM2</accession>
<dbReference type="CDD" id="cd00038">
    <property type="entry name" value="CAP_ED"/>
    <property type="match status" value="1"/>
</dbReference>
<dbReference type="RefSeq" id="WP_010911535.1">
    <property type="nucleotide sequence ID" value="NZ_LZTH01000001.1"/>
</dbReference>
<protein>
    <submittedName>
        <fullName evidence="2">Cyclic nucleotide-binding protein</fullName>
    </submittedName>
</protein>
<dbReference type="Pfam" id="PF00027">
    <property type="entry name" value="cNMP_binding"/>
    <property type="match status" value="1"/>
</dbReference>
<dbReference type="InterPro" id="IPR018488">
    <property type="entry name" value="cNMP-bd_CS"/>
</dbReference>
<reference evidence="3" key="1">
    <citation type="submission" date="2016-06" db="EMBL/GenBank/DDBJ databases">
        <title>NZP2037 Pacbio-Illumina hybrid assembly.</title>
        <authorList>
            <person name="Ramsay J.P."/>
        </authorList>
    </citation>
    <scope>NUCLEOTIDE SEQUENCE [LARGE SCALE GENOMIC DNA]</scope>
    <source>
        <strain evidence="3">R7ANS::ICEMlSym2042</strain>
    </source>
</reference>
<dbReference type="InterPro" id="IPR018490">
    <property type="entry name" value="cNMP-bd_dom_sf"/>
</dbReference>
<proteinExistence type="predicted"/>
<dbReference type="GO" id="GO:0005829">
    <property type="term" value="C:cytosol"/>
    <property type="evidence" value="ECO:0007669"/>
    <property type="project" value="TreeGrafter"/>
</dbReference>